<feature type="compositionally biased region" description="Low complexity" evidence="3">
    <location>
        <begin position="41"/>
        <end position="64"/>
    </location>
</feature>
<dbReference type="Pfam" id="PF00172">
    <property type="entry name" value="Zn_clus"/>
    <property type="match status" value="1"/>
</dbReference>
<dbReference type="GO" id="GO:0003677">
    <property type="term" value="F:DNA binding"/>
    <property type="evidence" value="ECO:0007669"/>
    <property type="project" value="InterPro"/>
</dbReference>
<gene>
    <name evidence="5" type="ORF">QBC32DRAFT_338752</name>
</gene>
<dbReference type="Proteomes" id="UP001303222">
    <property type="component" value="Unassembled WGS sequence"/>
</dbReference>
<dbReference type="InterPro" id="IPR036864">
    <property type="entry name" value="Zn2-C6_fun-type_DNA-bd_sf"/>
</dbReference>
<keyword evidence="1" id="KW-0479">Metal-binding</keyword>
<reference evidence="5" key="2">
    <citation type="submission" date="2023-06" db="EMBL/GenBank/DDBJ databases">
        <authorList>
            <consortium name="Lawrence Berkeley National Laboratory"/>
            <person name="Mondo S.J."/>
            <person name="Hensen N."/>
            <person name="Bonometti L."/>
            <person name="Westerberg I."/>
            <person name="Brannstrom I.O."/>
            <person name="Guillou S."/>
            <person name="Cros-Aarteil S."/>
            <person name="Calhoun S."/>
            <person name="Haridas S."/>
            <person name="Kuo A."/>
            <person name="Pangilinan J."/>
            <person name="Riley R."/>
            <person name="Labutti K."/>
            <person name="Andreopoulos B."/>
            <person name="Lipzen A."/>
            <person name="Chen C."/>
            <person name="Yanf M."/>
            <person name="Daum C."/>
            <person name="Ng V."/>
            <person name="Clum A."/>
            <person name="Steindorff A."/>
            <person name="Ohm R."/>
            <person name="Martin F."/>
            <person name="Silar P."/>
            <person name="Natvig D."/>
            <person name="Lalanne C."/>
            <person name="Gautier V."/>
            <person name="Ament-Velasquez S.L."/>
            <person name="Kruys A."/>
            <person name="Hutchinson M.I."/>
            <person name="Powell A.J."/>
            <person name="Barry K."/>
            <person name="Miller A.N."/>
            <person name="Grigoriev I.V."/>
            <person name="Debuchy R."/>
            <person name="Gladieux P."/>
            <person name="Thoren M.H."/>
            <person name="Johannesson H."/>
        </authorList>
    </citation>
    <scope>NUCLEOTIDE SEQUENCE</scope>
    <source>
        <strain evidence="5">CBS 626.80</strain>
    </source>
</reference>
<dbReference type="InterPro" id="IPR053187">
    <property type="entry name" value="Notoamide_regulator"/>
</dbReference>
<keyword evidence="2" id="KW-0539">Nucleus</keyword>
<dbReference type="GO" id="GO:0008270">
    <property type="term" value="F:zinc ion binding"/>
    <property type="evidence" value="ECO:0007669"/>
    <property type="project" value="InterPro"/>
</dbReference>
<dbReference type="SUPFAM" id="SSF57701">
    <property type="entry name" value="Zn2/Cys6 DNA-binding domain"/>
    <property type="match status" value="1"/>
</dbReference>
<evidence type="ECO:0000256" key="1">
    <source>
        <dbReference type="ARBA" id="ARBA00022723"/>
    </source>
</evidence>
<reference evidence="5" key="1">
    <citation type="journal article" date="2023" name="Mol. Phylogenet. Evol.">
        <title>Genome-scale phylogeny and comparative genomics of the fungal order Sordariales.</title>
        <authorList>
            <person name="Hensen N."/>
            <person name="Bonometti L."/>
            <person name="Westerberg I."/>
            <person name="Brannstrom I.O."/>
            <person name="Guillou S."/>
            <person name="Cros-Aarteil S."/>
            <person name="Calhoun S."/>
            <person name="Haridas S."/>
            <person name="Kuo A."/>
            <person name="Mondo S."/>
            <person name="Pangilinan J."/>
            <person name="Riley R."/>
            <person name="LaButti K."/>
            <person name="Andreopoulos B."/>
            <person name="Lipzen A."/>
            <person name="Chen C."/>
            <person name="Yan M."/>
            <person name="Daum C."/>
            <person name="Ng V."/>
            <person name="Clum A."/>
            <person name="Steindorff A."/>
            <person name="Ohm R.A."/>
            <person name="Martin F."/>
            <person name="Silar P."/>
            <person name="Natvig D.O."/>
            <person name="Lalanne C."/>
            <person name="Gautier V."/>
            <person name="Ament-Velasquez S.L."/>
            <person name="Kruys A."/>
            <person name="Hutchinson M.I."/>
            <person name="Powell A.J."/>
            <person name="Barry K."/>
            <person name="Miller A.N."/>
            <person name="Grigoriev I.V."/>
            <person name="Debuchy R."/>
            <person name="Gladieux P."/>
            <person name="Hiltunen Thoren M."/>
            <person name="Johannesson H."/>
        </authorList>
    </citation>
    <scope>NUCLEOTIDE SEQUENCE</scope>
    <source>
        <strain evidence="5">CBS 626.80</strain>
    </source>
</reference>
<dbReference type="CDD" id="cd12148">
    <property type="entry name" value="fungal_TF_MHR"/>
    <property type="match status" value="1"/>
</dbReference>
<evidence type="ECO:0000256" key="2">
    <source>
        <dbReference type="ARBA" id="ARBA00023242"/>
    </source>
</evidence>
<dbReference type="GO" id="GO:0000981">
    <property type="term" value="F:DNA-binding transcription factor activity, RNA polymerase II-specific"/>
    <property type="evidence" value="ECO:0007669"/>
    <property type="project" value="InterPro"/>
</dbReference>
<dbReference type="GO" id="GO:0006351">
    <property type="term" value="P:DNA-templated transcription"/>
    <property type="evidence" value="ECO:0007669"/>
    <property type="project" value="InterPro"/>
</dbReference>
<evidence type="ECO:0000259" key="4">
    <source>
        <dbReference type="PROSITE" id="PS50048"/>
    </source>
</evidence>
<organism evidence="5 6">
    <name type="scientific">Pseudoneurospora amorphoporcata</name>
    <dbReference type="NCBI Taxonomy" id="241081"/>
    <lineage>
        <taxon>Eukaryota</taxon>
        <taxon>Fungi</taxon>
        <taxon>Dikarya</taxon>
        <taxon>Ascomycota</taxon>
        <taxon>Pezizomycotina</taxon>
        <taxon>Sordariomycetes</taxon>
        <taxon>Sordariomycetidae</taxon>
        <taxon>Sordariales</taxon>
        <taxon>Sordariaceae</taxon>
        <taxon>Pseudoneurospora</taxon>
    </lineage>
</organism>
<dbReference type="SMART" id="SM00066">
    <property type="entry name" value="GAL4"/>
    <property type="match status" value="1"/>
</dbReference>
<dbReference type="PANTHER" id="PTHR47256">
    <property type="entry name" value="ZN(II)2CYS6 TRANSCRIPTION FACTOR (EUROFUNG)-RELATED"/>
    <property type="match status" value="1"/>
</dbReference>
<feature type="domain" description="Zn(2)-C6 fungal-type" evidence="4">
    <location>
        <begin position="89"/>
        <end position="119"/>
    </location>
</feature>
<dbReference type="Pfam" id="PF04082">
    <property type="entry name" value="Fungal_trans"/>
    <property type="match status" value="1"/>
</dbReference>
<comment type="caution">
    <text evidence="5">The sequence shown here is derived from an EMBL/GenBank/DDBJ whole genome shotgun (WGS) entry which is preliminary data.</text>
</comment>
<feature type="region of interest" description="Disordered" evidence="3">
    <location>
        <begin position="1"/>
        <end position="83"/>
    </location>
</feature>
<evidence type="ECO:0000313" key="6">
    <source>
        <dbReference type="Proteomes" id="UP001303222"/>
    </source>
</evidence>
<feature type="compositionally biased region" description="Polar residues" evidence="3">
    <location>
        <begin position="1"/>
        <end position="27"/>
    </location>
</feature>
<protein>
    <recommendedName>
        <fullName evidence="4">Zn(2)-C6 fungal-type domain-containing protein</fullName>
    </recommendedName>
</protein>
<evidence type="ECO:0000256" key="3">
    <source>
        <dbReference type="SAM" id="MobiDB-lite"/>
    </source>
</evidence>
<dbReference type="PROSITE" id="PS50048">
    <property type="entry name" value="ZN2_CY6_FUNGAL_2"/>
    <property type="match status" value="1"/>
</dbReference>
<dbReference type="PANTHER" id="PTHR47256:SF1">
    <property type="entry name" value="ZN(II)2CYS6 TRANSCRIPTION FACTOR (EUROFUNG)"/>
    <property type="match status" value="1"/>
</dbReference>
<dbReference type="InterPro" id="IPR007219">
    <property type="entry name" value="XnlR_reg_dom"/>
</dbReference>
<dbReference type="PROSITE" id="PS00463">
    <property type="entry name" value="ZN2_CY6_FUNGAL_1"/>
    <property type="match status" value="1"/>
</dbReference>
<evidence type="ECO:0000313" key="5">
    <source>
        <dbReference type="EMBL" id="KAK3953517.1"/>
    </source>
</evidence>
<dbReference type="EMBL" id="MU859104">
    <property type="protein sequence ID" value="KAK3953517.1"/>
    <property type="molecule type" value="Genomic_DNA"/>
</dbReference>
<dbReference type="AlphaFoldDB" id="A0AAN6P0X3"/>
<accession>A0AAN6P0X3</accession>
<keyword evidence="6" id="KW-1185">Reference proteome</keyword>
<proteinExistence type="predicted"/>
<dbReference type="CDD" id="cd00067">
    <property type="entry name" value="GAL4"/>
    <property type="match status" value="1"/>
</dbReference>
<dbReference type="InterPro" id="IPR001138">
    <property type="entry name" value="Zn2Cys6_DnaBD"/>
</dbReference>
<sequence length="816" mass="93169">MNRTPEPTQGGSSSPDELTSALTNSASLRRLLPVGSEEALSRPIAPARSSASASPSSTRTARTTGTLTKIQARSAVPTGRSKRQATTAACGACRRRKSKCNGERPKCSACHDRGTDCGYDTNVAETHAQALKRKFDELQNSKSAAERVFEILQTKDEKEAGEVFQRIRRGADPATILRHITFGDALIQLALSPDTGYRYEFPYLPDMPAFLQRHDNVYLDSEVYACVLRRPTPSPSAVSVEHRQHLAHQLISSSHQQPHLTPSTASRSMSPYLAHGPAVDLHSDPYHKPYHSASVENSRLEKLQPSQWTSVSTNDNLMRKFLHDYIMYDYGWHHFLHLDYFLDDMANGRHRFCSRLLVNTVLCIGSYHHRGLQGRAEYWNPANIVYMFLAETKRLFEIDSELERPIPMPNDPHGERRLREWEERRLTTIQAGLLLNVLYLFNGSDKIGWRYSLRAIEMAHEINLFGPQQPEMDREMRNVREFTAWIVFTWQSVNSYHYFRAPVMKYPPQVPLPDPIENPQWYGEIWIKYPGSQSRFPTHLGFMFKAKAELWAIMNDFSLLSFRDGGLPLKLSSPQILEFYNRLVNWLHKLPEPLSPRKIVTPHQIKLHLHFYFILVNMLRPIVTSEWRNGIPPGKTIPPYTPQDAYLNATIRFETLIRIYYLRHGFEALDSFLMQFLGALAYMTIDAIAQNPSAPHVETLRSTVVLAIKGMWEQAQSLYVARAVLRLLASAMRPEDVQLLKKFANVEAETDIYAAPLEQPIQSDWPTYVVRLDQNPDTVRLGKTLSSKLERLSLDLTASSPPVESTPRPRNWSVIL</sequence>
<dbReference type="Gene3D" id="4.10.240.10">
    <property type="entry name" value="Zn(2)-C6 fungal-type DNA-binding domain"/>
    <property type="match status" value="1"/>
</dbReference>
<name>A0AAN6P0X3_9PEZI</name>